<dbReference type="PROSITE" id="PS51108">
    <property type="entry name" value="PTS_EIID"/>
    <property type="match status" value="1"/>
</dbReference>
<feature type="transmembrane region" description="Helical" evidence="1">
    <location>
        <begin position="107"/>
        <end position="134"/>
    </location>
</feature>
<dbReference type="EMBL" id="QSFO01000004">
    <property type="protein sequence ID" value="RHA55601.1"/>
    <property type="molecule type" value="Genomic_DNA"/>
</dbReference>
<evidence type="ECO:0000313" key="7">
    <source>
        <dbReference type="Proteomes" id="UP000284779"/>
    </source>
</evidence>
<keyword evidence="1" id="KW-0812">Transmembrane</keyword>
<dbReference type="GO" id="GO:0009401">
    <property type="term" value="P:phosphoenolpyruvate-dependent sugar phosphotransferase system"/>
    <property type="evidence" value="ECO:0007669"/>
    <property type="project" value="InterPro"/>
</dbReference>
<sequence length="269" mass="29642">MMAKEYNETTNKLTNKDLKNLGLRSMFYQTGFTFEKMQGNSFGWSILPGLEKIHGKDSEEVSKALDEYGVDFINTEQHAASFLMGLVLSMEENRADRKLIKNMKTGLFGSFAGIGDAIFWFTLLPISGSIAASLCKQHSILGPIFFLAFWILMAVSRVFFLKAGYKLGSGAISKLTENAKALTKGAGILGVMVVGAMIPSYVTFEFPEKLKLFGTVGVQSIFDSVIPNLLPALFVGILYYIFKKKKVSIVVLILAIIAFAILMSLLGWL</sequence>
<protein>
    <submittedName>
        <fullName evidence="3">PTS system mannose/fructose/sorbose family transporter subunit IID</fullName>
    </submittedName>
</protein>
<accession>A0A413S2B5</accession>
<dbReference type="PANTHER" id="PTHR32502">
    <property type="entry name" value="N-ACETYLGALACTOSAMINE PERMEASE II COMPONENT-RELATED"/>
    <property type="match status" value="1"/>
</dbReference>
<evidence type="ECO:0000313" key="4">
    <source>
        <dbReference type="EMBL" id="RHA78063.1"/>
    </source>
</evidence>
<proteinExistence type="predicted"/>
<dbReference type="Proteomes" id="UP000285740">
    <property type="component" value="Unassembled WGS sequence"/>
</dbReference>
<organism evidence="3 6">
    <name type="scientific">Eubacterium ventriosum</name>
    <dbReference type="NCBI Taxonomy" id="39496"/>
    <lineage>
        <taxon>Bacteria</taxon>
        <taxon>Bacillati</taxon>
        <taxon>Bacillota</taxon>
        <taxon>Clostridia</taxon>
        <taxon>Eubacteriales</taxon>
        <taxon>Eubacteriaceae</taxon>
        <taxon>Eubacterium</taxon>
    </lineage>
</organism>
<dbReference type="PANTHER" id="PTHR32502:SF23">
    <property type="entry name" value="TRANSPORT PROTEIN, PTS SYSTEM"/>
    <property type="match status" value="1"/>
</dbReference>
<dbReference type="RefSeq" id="WP_117969236.1">
    <property type="nucleotide sequence ID" value="NZ_CATWJF010000011.1"/>
</dbReference>
<dbReference type="EMBL" id="QSFV01000037">
    <property type="protein sequence ID" value="RHA78063.1"/>
    <property type="molecule type" value="Genomic_DNA"/>
</dbReference>
<evidence type="ECO:0000313" key="6">
    <source>
        <dbReference type="Proteomes" id="UP000284598"/>
    </source>
</evidence>
<dbReference type="EMBL" id="QSFD01000001">
    <property type="protein sequence ID" value="RHA20698.1"/>
    <property type="molecule type" value="Genomic_DNA"/>
</dbReference>
<evidence type="ECO:0000313" key="2">
    <source>
        <dbReference type="EMBL" id="RHA20698.1"/>
    </source>
</evidence>
<reference evidence="6 7" key="1">
    <citation type="submission" date="2018-08" db="EMBL/GenBank/DDBJ databases">
        <title>A genome reference for cultivated species of the human gut microbiota.</title>
        <authorList>
            <person name="Zou Y."/>
            <person name="Xue W."/>
            <person name="Luo G."/>
        </authorList>
    </citation>
    <scope>NUCLEOTIDE SEQUENCE [LARGE SCALE GENOMIC DNA]</scope>
    <source>
        <strain evidence="5 9">AM23-22</strain>
        <strain evidence="4 8">AM42-30</strain>
        <strain evidence="3 6">AM43-2</strain>
        <strain evidence="2 7">AM44-11BH</strain>
    </source>
</reference>
<evidence type="ECO:0000313" key="8">
    <source>
        <dbReference type="Proteomes" id="UP000285740"/>
    </source>
</evidence>
<dbReference type="Pfam" id="PF03613">
    <property type="entry name" value="EIID-AGA"/>
    <property type="match status" value="1"/>
</dbReference>
<dbReference type="GO" id="GO:0005886">
    <property type="term" value="C:plasma membrane"/>
    <property type="evidence" value="ECO:0007669"/>
    <property type="project" value="TreeGrafter"/>
</dbReference>
<dbReference type="Proteomes" id="UP000286186">
    <property type="component" value="Unassembled WGS sequence"/>
</dbReference>
<gene>
    <name evidence="5" type="ORF">DW652_05415</name>
    <name evidence="4" type="ORF">DW918_09365</name>
    <name evidence="3" type="ORF">DW929_04550</name>
    <name evidence="2" type="ORF">DW944_00590</name>
</gene>
<feature type="transmembrane region" description="Helical" evidence="1">
    <location>
        <begin position="224"/>
        <end position="242"/>
    </location>
</feature>
<dbReference type="Proteomes" id="UP000284598">
    <property type="component" value="Unassembled WGS sequence"/>
</dbReference>
<keyword evidence="1" id="KW-0472">Membrane</keyword>
<evidence type="ECO:0000313" key="3">
    <source>
        <dbReference type="EMBL" id="RHA55601.1"/>
    </source>
</evidence>
<keyword evidence="7" id="KW-1185">Reference proteome</keyword>
<dbReference type="EMBL" id="QRHR01000004">
    <property type="protein sequence ID" value="RHF89218.1"/>
    <property type="molecule type" value="Genomic_DNA"/>
</dbReference>
<evidence type="ECO:0000313" key="9">
    <source>
        <dbReference type="Proteomes" id="UP000286186"/>
    </source>
</evidence>
<name>A0A413S2B5_9FIRM</name>
<dbReference type="Proteomes" id="UP000284779">
    <property type="component" value="Unassembled WGS sequence"/>
</dbReference>
<evidence type="ECO:0000313" key="5">
    <source>
        <dbReference type="EMBL" id="RHF89218.1"/>
    </source>
</evidence>
<dbReference type="AlphaFoldDB" id="A0A413S2B5"/>
<dbReference type="InterPro" id="IPR050303">
    <property type="entry name" value="GatZ_KbaZ_carbometab"/>
</dbReference>
<evidence type="ECO:0000256" key="1">
    <source>
        <dbReference type="SAM" id="Phobius"/>
    </source>
</evidence>
<dbReference type="InterPro" id="IPR004704">
    <property type="entry name" value="PTS_IID_man"/>
</dbReference>
<keyword evidence="1" id="KW-1133">Transmembrane helix</keyword>
<feature type="transmembrane region" description="Helical" evidence="1">
    <location>
        <begin position="249"/>
        <end position="268"/>
    </location>
</feature>
<feature type="transmembrane region" description="Helical" evidence="1">
    <location>
        <begin position="140"/>
        <end position="160"/>
    </location>
</feature>
<feature type="transmembrane region" description="Helical" evidence="1">
    <location>
        <begin position="181"/>
        <end position="204"/>
    </location>
</feature>
<comment type="caution">
    <text evidence="3">The sequence shown here is derived from an EMBL/GenBank/DDBJ whole genome shotgun (WGS) entry which is preliminary data.</text>
</comment>